<dbReference type="PRINTS" id="PR00420">
    <property type="entry name" value="RNGMNOXGNASE"/>
</dbReference>
<reference evidence="3" key="1">
    <citation type="submission" date="2019-09" db="EMBL/GenBank/DDBJ databases">
        <title>Whole genome sequencing of Microbacterium maritypicum.</title>
        <authorList>
            <person name="Lenchi N."/>
        </authorList>
    </citation>
    <scope>NUCLEOTIDE SEQUENCE [LARGE SCALE GENOMIC DNA]</scope>
    <source>
        <strain evidence="3">G1</strain>
    </source>
</reference>
<dbReference type="RefSeq" id="WP_151458362.1">
    <property type="nucleotide sequence ID" value="NZ_WAAO01000001.1"/>
</dbReference>
<dbReference type="InterPro" id="IPR053212">
    <property type="entry name" value="DHP_3-monooxygenase"/>
</dbReference>
<evidence type="ECO:0000313" key="3">
    <source>
        <dbReference type="Proteomes" id="UP000478836"/>
    </source>
</evidence>
<dbReference type="Gene3D" id="3.50.50.60">
    <property type="entry name" value="FAD/NAD(P)-binding domain"/>
    <property type="match status" value="2"/>
</dbReference>
<evidence type="ECO:0000313" key="2">
    <source>
        <dbReference type="EMBL" id="KAB1866453.1"/>
    </source>
</evidence>
<keyword evidence="3" id="KW-1185">Reference proteome</keyword>
<dbReference type="InterPro" id="IPR054707">
    <property type="entry name" value="DhpH_subs-bd"/>
</dbReference>
<dbReference type="GeneID" id="77475016"/>
<feature type="domain" description="2,6-dihydroxypyridine 3-monooxygenase substrate binding" evidence="1">
    <location>
        <begin position="170"/>
        <end position="297"/>
    </location>
</feature>
<organism evidence="2 3">
    <name type="scientific">Microbacterium algeriense</name>
    <dbReference type="NCBI Taxonomy" id="2615184"/>
    <lineage>
        <taxon>Bacteria</taxon>
        <taxon>Bacillati</taxon>
        <taxon>Actinomycetota</taxon>
        <taxon>Actinomycetes</taxon>
        <taxon>Micrococcales</taxon>
        <taxon>Microbacteriaceae</taxon>
        <taxon>Microbacterium</taxon>
    </lineage>
</organism>
<dbReference type="PANTHER" id="PTHR47469">
    <property type="entry name" value="MONOOXYGENASE-LIKE"/>
    <property type="match status" value="1"/>
</dbReference>
<name>A0ABQ6V8A4_9MICO</name>
<dbReference type="Pfam" id="PF22607">
    <property type="entry name" value="FAD_binding-like"/>
    <property type="match status" value="1"/>
</dbReference>
<dbReference type="SUPFAM" id="SSF54373">
    <property type="entry name" value="FAD-linked reductases, C-terminal domain"/>
    <property type="match status" value="1"/>
</dbReference>
<comment type="caution">
    <text evidence="2">The sequence shown here is derived from an EMBL/GenBank/DDBJ whole genome shotgun (WGS) entry which is preliminary data.</text>
</comment>
<dbReference type="NCBIfam" id="NF005566">
    <property type="entry name" value="PRK07236.1"/>
    <property type="match status" value="1"/>
</dbReference>
<proteinExistence type="predicted"/>
<gene>
    <name evidence="2" type="ORF">F6A08_01080</name>
</gene>
<evidence type="ECO:0000259" key="1">
    <source>
        <dbReference type="Pfam" id="PF22607"/>
    </source>
</evidence>
<dbReference type="Proteomes" id="UP000478836">
    <property type="component" value="Unassembled WGS sequence"/>
</dbReference>
<dbReference type="InterPro" id="IPR036188">
    <property type="entry name" value="FAD/NAD-bd_sf"/>
</dbReference>
<accession>A0ABQ6V8A4</accession>
<dbReference type="EMBL" id="WAAO01000001">
    <property type="protein sequence ID" value="KAB1866453.1"/>
    <property type="molecule type" value="Genomic_DNA"/>
</dbReference>
<sequence>MSPMSRTTYDIAIAGGSLGGLFTAALLHRTGHQVQVFEKSMSGLRARGAGLVAQDQIFTTLDAIGLPRSAVPGVTSTERISLDRAGAVRHRERATQTQLSWDRLYDALRSAVPDDRYHLDAAVRDVHADRSRVTFRTSAGAHDADLLVAADGAQSQVRSEIVPGVARPRYVGYSIWRGIVPEAAVPPQAASTLFQRMTFYTGPGEHALGYLVPGPNGETMPGSRRYNWVWYRGLDSGRMSTLMTAAGRPPQAMSLAPGQTPQGVVDVLVEQAQDRLPPQLASVVALEGRPFLQGVLDYVAPSLAHGRALLLGDAAAVVRPHTAMGAAKAAGDALDLASLLQDFSVEDTLRAYNSTRLPIARNIARYGIALGEGLPLL</sequence>
<protein>
    <submittedName>
        <fullName evidence="2">2-polyprenyl-6-methoxyphenol hydroxylase</fullName>
    </submittedName>
</protein>
<dbReference type="SUPFAM" id="SSF51905">
    <property type="entry name" value="FAD/NAD(P)-binding domain"/>
    <property type="match status" value="1"/>
</dbReference>
<dbReference type="PANTHER" id="PTHR47469:SF2">
    <property type="entry name" value="OS06G0597600 PROTEIN"/>
    <property type="match status" value="1"/>
</dbReference>